<dbReference type="Gene3D" id="1.10.10.10">
    <property type="entry name" value="Winged helix-like DNA-binding domain superfamily/Winged helix DNA-binding domain"/>
    <property type="match status" value="1"/>
</dbReference>
<dbReference type="Proteomes" id="UP000653472">
    <property type="component" value="Unassembled WGS sequence"/>
</dbReference>
<dbReference type="PROSITE" id="PS51118">
    <property type="entry name" value="HTH_HXLR"/>
    <property type="match status" value="1"/>
</dbReference>
<dbReference type="Pfam" id="PF01638">
    <property type="entry name" value="HxlR"/>
    <property type="match status" value="1"/>
</dbReference>
<evidence type="ECO:0000313" key="6">
    <source>
        <dbReference type="Proteomes" id="UP000653472"/>
    </source>
</evidence>
<dbReference type="InterPro" id="IPR002577">
    <property type="entry name" value="HTH_HxlR"/>
</dbReference>
<evidence type="ECO:0000313" key="5">
    <source>
        <dbReference type="EMBL" id="NKF23028.1"/>
    </source>
</evidence>
<keyword evidence="1" id="KW-0805">Transcription regulation</keyword>
<dbReference type="GO" id="GO:0003677">
    <property type="term" value="F:DNA binding"/>
    <property type="evidence" value="ECO:0007669"/>
    <property type="project" value="UniProtKB-KW"/>
</dbReference>
<evidence type="ECO:0000256" key="1">
    <source>
        <dbReference type="ARBA" id="ARBA00023015"/>
    </source>
</evidence>
<keyword evidence="3" id="KW-0804">Transcription</keyword>
<dbReference type="EMBL" id="JAAVXB010000006">
    <property type="protein sequence ID" value="NKF23028.1"/>
    <property type="molecule type" value="Genomic_DNA"/>
</dbReference>
<feature type="domain" description="HTH hxlR-type" evidence="4">
    <location>
        <begin position="27"/>
        <end position="133"/>
    </location>
</feature>
<gene>
    <name evidence="5" type="ORF">G7Y82_11925</name>
</gene>
<sequence>MENQTIATAGTPTADLIRASAGNCDDCGPNGADTRALRVVARAITGKWKMEIISCLMDGAMRFGALRRALPGITQHMLSAQLREMTADGLVMRNAFAEIPLRVEYQLSEAAWSLIPVLRQLLAWAREHQVAAAPGRDGS</sequence>
<dbReference type="InterPro" id="IPR036388">
    <property type="entry name" value="WH-like_DNA-bd_sf"/>
</dbReference>
<evidence type="ECO:0000256" key="3">
    <source>
        <dbReference type="ARBA" id="ARBA00023163"/>
    </source>
</evidence>
<dbReference type="PANTHER" id="PTHR33204">
    <property type="entry name" value="TRANSCRIPTIONAL REGULATOR, MARR FAMILY"/>
    <property type="match status" value="1"/>
</dbReference>
<accession>A0A969WBL2</accession>
<protein>
    <submittedName>
        <fullName evidence="5">Helix-turn-helix transcriptional regulator</fullName>
    </submittedName>
</protein>
<proteinExistence type="predicted"/>
<name>A0A969WBL2_9GAMM</name>
<evidence type="ECO:0000259" key="4">
    <source>
        <dbReference type="PROSITE" id="PS51118"/>
    </source>
</evidence>
<dbReference type="InterPro" id="IPR036390">
    <property type="entry name" value="WH_DNA-bd_sf"/>
</dbReference>
<organism evidence="5 6">
    <name type="scientific">Solimonas marina</name>
    <dbReference type="NCBI Taxonomy" id="2714601"/>
    <lineage>
        <taxon>Bacteria</taxon>
        <taxon>Pseudomonadati</taxon>
        <taxon>Pseudomonadota</taxon>
        <taxon>Gammaproteobacteria</taxon>
        <taxon>Nevskiales</taxon>
        <taxon>Nevskiaceae</taxon>
        <taxon>Solimonas</taxon>
    </lineage>
</organism>
<dbReference type="RefSeq" id="WP_168148356.1">
    <property type="nucleotide sequence ID" value="NZ_JAAVXB010000006.1"/>
</dbReference>
<dbReference type="AlphaFoldDB" id="A0A969WBL2"/>
<dbReference type="SUPFAM" id="SSF46785">
    <property type="entry name" value="Winged helix' DNA-binding domain"/>
    <property type="match status" value="1"/>
</dbReference>
<keyword evidence="2" id="KW-0238">DNA-binding</keyword>
<evidence type="ECO:0000256" key="2">
    <source>
        <dbReference type="ARBA" id="ARBA00023125"/>
    </source>
</evidence>
<keyword evidence="6" id="KW-1185">Reference proteome</keyword>
<comment type="caution">
    <text evidence="5">The sequence shown here is derived from an EMBL/GenBank/DDBJ whole genome shotgun (WGS) entry which is preliminary data.</text>
</comment>
<reference evidence="5" key="1">
    <citation type="submission" date="2020-03" db="EMBL/GenBank/DDBJ databases">
        <title>Solimonas marina sp. nov., isolated from deep seawater of the Pacific Ocean.</title>
        <authorList>
            <person name="Liu X."/>
            <person name="Lai Q."/>
            <person name="Sun F."/>
            <person name="Gai Y."/>
            <person name="Li G."/>
            <person name="Shao Z."/>
        </authorList>
    </citation>
    <scope>NUCLEOTIDE SEQUENCE</scope>
    <source>
        <strain evidence="5">C16B3</strain>
    </source>
</reference>
<dbReference type="PANTHER" id="PTHR33204:SF29">
    <property type="entry name" value="TRANSCRIPTIONAL REGULATOR"/>
    <property type="match status" value="1"/>
</dbReference>